<proteinExistence type="predicted"/>
<evidence type="ECO:0000313" key="4">
    <source>
        <dbReference type="Proteomes" id="UP001054837"/>
    </source>
</evidence>
<dbReference type="InterPro" id="IPR036047">
    <property type="entry name" value="F-box-like_dom_sf"/>
</dbReference>
<dbReference type="InterPro" id="IPR006553">
    <property type="entry name" value="Leu-rich_rpt_Cys-con_subtyp"/>
</dbReference>
<dbReference type="InterPro" id="IPR032675">
    <property type="entry name" value="LRR_dom_sf"/>
</dbReference>
<accession>A0AAV4V775</accession>
<name>A0AAV4V775_9ARAC</name>
<dbReference type="EMBL" id="BPLQ01012515">
    <property type="protein sequence ID" value="GIY65966.1"/>
    <property type="molecule type" value="Genomic_DNA"/>
</dbReference>
<keyword evidence="1" id="KW-0833">Ubl conjugation pathway</keyword>
<comment type="caution">
    <text evidence="3">The sequence shown here is derived from an EMBL/GenBank/DDBJ whole genome shotgun (WGS) entry which is preliminary data.</text>
</comment>
<evidence type="ECO:0000313" key="3">
    <source>
        <dbReference type="EMBL" id="GIY65966.1"/>
    </source>
</evidence>
<keyword evidence="4" id="KW-1185">Reference proteome</keyword>
<dbReference type="Pfam" id="PF12937">
    <property type="entry name" value="F-box-like"/>
    <property type="match status" value="1"/>
</dbReference>
<sequence>MKTNIFPLPEEVLIHVFQYLDVRDRLVAGLVCKRWLSASNCRRLMNDVTCDVPPDAPSRKALLFGMSRQFHHFRFSCGFVDDIVVRFLREYREQLFSLTFLSCPLDACIPPSSVPELKIPSCDHLQFLSIQDCDVLCLFTELPSLTYLRLYSLPCLTDRLVRDLNRTMPHLRTFKLMAEVTCDSRVYKRYYYKRGETFASAPSDIIFSFPALKDFLRRRGATLRCLDVTKTDLPPRAVVELSRIRGLRLEKVLFNPDLSANRIVDFCHAQRHLNFLDLSKILSVSDESVRSICDLLRDLRDLTITFKHRVNESVRDIFQLQGLRRLNLNFCAKISRSSFREAVSATRITGLEHLNLGFTSIDNETLCTLLRQNGNITHLDLTYTRVSDASLGVVCARLTRLRCLIIAYCSRITDCGLTGEAECDAPMDEADASAAAEAMDVDVDAPSDNPRAVDVDPCASLSNLKELESLDIRENSQITMNGCVKAIRFRHLTKLRLDDRFKFDESFAAKMREQNPSLRDWQGAWRK</sequence>
<dbReference type="PANTHER" id="PTHR13318:SF247">
    <property type="entry name" value="GH16156P"/>
    <property type="match status" value="1"/>
</dbReference>
<dbReference type="SMART" id="SM00367">
    <property type="entry name" value="LRR_CC"/>
    <property type="match status" value="5"/>
</dbReference>
<dbReference type="GO" id="GO:0019005">
    <property type="term" value="C:SCF ubiquitin ligase complex"/>
    <property type="evidence" value="ECO:0007669"/>
    <property type="project" value="TreeGrafter"/>
</dbReference>
<dbReference type="PANTHER" id="PTHR13318">
    <property type="entry name" value="PARTNER OF PAIRED, ISOFORM B-RELATED"/>
    <property type="match status" value="1"/>
</dbReference>
<dbReference type="Proteomes" id="UP001054837">
    <property type="component" value="Unassembled WGS sequence"/>
</dbReference>
<gene>
    <name evidence="3" type="primary">AVEN_88523_1</name>
    <name evidence="3" type="ORF">CDAR_86751</name>
</gene>
<protein>
    <submittedName>
        <fullName evidence="3">F-box domain-containing protein</fullName>
    </submittedName>
</protein>
<dbReference type="SMART" id="SM00256">
    <property type="entry name" value="FBOX"/>
    <property type="match status" value="1"/>
</dbReference>
<dbReference type="AlphaFoldDB" id="A0AAV4V775"/>
<dbReference type="Gene3D" id="3.80.10.10">
    <property type="entry name" value="Ribonuclease Inhibitor"/>
    <property type="match status" value="3"/>
</dbReference>
<evidence type="ECO:0000256" key="1">
    <source>
        <dbReference type="ARBA" id="ARBA00022786"/>
    </source>
</evidence>
<dbReference type="GO" id="GO:0031146">
    <property type="term" value="P:SCF-dependent proteasomal ubiquitin-dependent protein catabolic process"/>
    <property type="evidence" value="ECO:0007669"/>
    <property type="project" value="TreeGrafter"/>
</dbReference>
<dbReference type="PROSITE" id="PS50181">
    <property type="entry name" value="FBOX"/>
    <property type="match status" value="1"/>
</dbReference>
<dbReference type="InterPro" id="IPR001810">
    <property type="entry name" value="F-box_dom"/>
</dbReference>
<feature type="domain" description="F-box" evidence="2">
    <location>
        <begin position="2"/>
        <end position="48"/>
    </location>
</feature>
<dbReference type="SUPFAM" id="SSF52047">
    <property type="entry name" value="RNI-like"/>
    <property type="match status" value="2"/>
</dbReference>
<organism evidence="3 4">
    <name type="scientific">Caerostris darwini</name>
    <dbReference type="NCBI Taxonomy" id="1538125"/>
    <lineage>
        <taxon>Eukaryota</taxon>
        <taxon>Metazoa</taxon>
        <taxon>Ecdysozoa</taxon>
        <taxon>Arthropoda</taxon>
        <taxon>Chelicerata</taxon>
        <taxon>Arachnida</taxon>
        <taxon>Araneae</taxon>
        <taxon>Araneomorphae</taxon>
        <taxon>Entelegynae</taxon>
        <taxon>Araneoidea</taxon>
        <taxon>Araneidae</taxon>
        <taxon>Caerostris</taxon>
    </lineage>
</organism>
<reference evidence="3 4" key="1">
    <citation type="submission" date="2021-06" db="EMBL/GenBank/DDBJ databases">
        <title>Caerostris darwini draft genome.</title>
        <authorList>
            <person name="Kono N."/>
            <person name="Arakawa K."/>
        </authorList>
    </citation>
    <scope>NUCLEOTIDE SEQUENCE [LARGE SCALE GENOMIC DNA]</scope>
</reference>
<dbReference type="SUPFAM" id="SSF81383">
    <property type="entry name" value="F-box domain"/>
    <property type="match status" value="1"/>
</dbReference>
<evidence type="ECO:0000259" key="2">
    <source>
        <dbReference type="PROSITE" id="PS50181"/>
    </source>
</evidence>